<evidence type="ECO:0000256" key="2">
    <source>
        <dbReference type="SAM" id="Phobius"/>
    </source>
</evidence>
<dbReference type="EMBL" id="NFJD01000002">
    <property type="protein sequence ID" value="OUO57052.1"/>
    <property type="molecule type" value="Genomic_DNA"/>
</dbReference>
<evidence type="ECO:0000313" key="4">
    <source>
        <dbReference type="Proteomes" id="UP000196368"/>
    </source>
</evidence>
<reference evidence="4" key="1">
    <citation type="submission" date="2017-04" db="EMBL/GenBank/DDBJ databases">
        <title>Function of individual gut microbiota members based on whole genome sequencing of pure cultures obtained from chicken caecum.</title>
        <authorList>
            <person name="Medvecky M."/>
            <person name="Cejkova D."/>
            <person name="Polansky O."/>
            <person name="Karasova D."/>
            <person name="Kubasova T."/>
            <person name="Cizek A."/>
            <person name="Rychlik I."/>
        </authorList>
    </citation>
    <scope>NUCLEOTIDE SEQUENCE [LARGE SCALE GENOMIC DNA]</scope>
    <source>
        <strain evidence="4">An273</strain>
    </source>
</reference>
<sequence length="521" mass="53559">MNIFKWLGKSGKIALSAAQAVGLSAVVGVAGIAAWQYLDTPSDNTAFNLGGQYNPGEVVYVAGASGGSYGANGEVQSSFLATPSKAIEMTEKFALAQKRAEEYEDSVSDEALAPSNPQAYQMGGTEGLGMGANRANEEELKNNPMAFAKQSLSGVSDAIAQAQAQAQAQQAAAAGGQAQGAAPAGTLASASRDWGSSAATKGGSGGGGNSFNSSFVVQDSTKNGGKGAGAAGQNQTPEQIMKNFQSQVASAQENARLRARASFGEDEMLASDKNLKALDGRSSREKSDLAFIRKRSADAAANRNRAANEASRAWLDGTKVSGGMSIISGESVTTGQGQGSKDFNDATEAQLRGIQTYATTPLEQKALERKKARDNIRMWMWIAIPTALAAMVAIPAAIASAGWIFGAGWIFAAAIAAVALIPVLSLLITSAKYAKEYSGSSLSTWGITIGSILTAGIGAAFIPGVGFAVKWATWAQLLLGGGAAGLGALGAWWVNSGTKDATLDSENPDLDMNGQNDEQNK</sequence>
<organism evidence="3 4">
    <name type="scientific">Candidatus Avelusimicrobium gallicola</name>
    <dbReference type="NCBI Taxonomy" id="2562704"/>
    <lineage>
        <taxon>Bacteria</taxon>
        <taxon>Pseudomonadati</taxon>
        <taxon>Elusimicrobiota</taxon>
        <taxon>Elusimicrobia</taxon>
        <taxon>Elusimicrobiales</taxon>
        <taxon>Elusimicrobiaceae</taxon>
        <taxon>Candidatus Avelusimicrobium</taxon>
    </lineage>
</organism>
<accession>A0A1Y4DEJ1</accession>
<keyword evidence="4" id="KW-1185">Reference proteome</keyword>
<gene>
    <name evidence="3" type="ORF">B5F75_04180</name>
</gene>
<dbReference type="RefSeq" id="WP_087288248.1">
    <property type="nucleotide sequence ID" value="NZ_NFJD01000002.1"/>
</dbReference>
<keyword evidence="2" id="KW-0472">Membrane</keyword>
<proteinExistence type="predicted"/>
<dbReference type="Proteomes" id="UP000196368">
    <property type="component" value="Unassembled WGS sequence"/>
</dbReference>
<keyword evidence="2" id="KW-1133">Transmembrane helix</keyword>
<evidence type="ECO:0000313" key="3">
    <source>
        <dbReference type="EMBL" id="OUO57052.1"/>
    </source>
</evidence>
<feature type="transmembrane region" description="Helical" evidence="2">
    <location>
        <begin position="474"/>
        <end position="494"/>
    </location>
</feature>
<name>A0A1Y4DEJ1_9BACT</name>
<keyword evidence="2" id="KW-0812">Transmembrane</keyword>
<feature type="transmembrane region" description="Helical" evidence="2">
    <location>
        <begin position="379"/>
        <end position="403"/>
    </location>
</feature>
<comment type="caution">
    <text evidence="3">The sequence shown here is derived from an EMBL/GenBank/DDBJ whole genome shotgun (WGS) entry which is preliminary data.</text>
</comment>
<evidence type="ECO:0000256" key="1">
    <source>
        <dbReference type="SAM" id="MobiDB-lite"/>
    </source>
</evidence>
<protein>
    <submittedName>
        <fullName evidence="3">Uncharacterized protein</fullName>
    </submittedName>
</protein>
<feature type="transmembrane region" description="Helical" evidence="2">
    <location>
        <begin position="442"/>
        <end position="462"/>
    </location>
</feature>
<dbReference type="AlphaFoldDB" id="A0A1Y4DEJ1"/>
<feature type="region of interest" description="Disordered" evidence="1">
    <location>
        <begin position="184"/>
        <end position="234"/>
    </location>
</feature>
<feature type="transmembrane region" description="Helical" evidence="2">
    <location>
        <begin position="409"/>
        <end position="430"/>
    </location>
</feature>